<gene>
    <name evidence="2" type="ORF">LCGC14_2047330</name>
</gene>
<dbReference type="AlphaFoldDB" id="A0A0F9HM06"/>
<proteinExistence type="predicted"/>
<evidence type="ECO:0000256" key="1">
    <source>
        <dbReference type="SAM" id="Coils"/>
    </source>
</evidence>
<feature type="non-terminal residue" evidence="2">
    <location>
        <position position="1"/>
    </location>
</feature>
<evidence type="ECO:0000313" key="2">
    <source>
        <dbReference type="EMBL" id="KKL76197.1"/>
    </source>
</evidence>
<name>A0A0F9HM06_9ZZZZ</name>
<feature type="coiled-coil region" evidence="1">
    <location>
        <begin position="3"/>
        <end position="37"/>
    </location>
</feature>
<accession>A0A0F9HM06</accession>
<protein>
    <submittedName>
        <fullName evidence="2">Uncharacterized protein</fullName>
    </submittedName>
</protein>
<reference evidence="2" key="1">
    <citation type="journal article" date="2015" name="Nature">
        <title>Complex archaea that bridge the gap between prokaryotes and eukaryotes.</title>
        <authorList>
            <person name="Spang A."/>
            <person name="Saw J.H."/>
            <person name="Jorgensen S.L."/>
            <person name="Zaremba-Niedzwiedzka K."/>
            <person name="Martijn J."/>
            <person name="Lind A.E."/>
            <person name="van Eijk R."/>
            <person name="Schleper C."/>
            <person name="Guy L."/>
            <person name="Ettema T.J."/>
        </authorList>
    </citation>
    <scope>NUCLEOTIDE SEQUENCE</scope>
</reference>
<dbReference type="EMBL" id="LAZR01024125">
    <property type="protein sequence ID" value="KKL76197.1"/>
    <property type="molecule type" value="Genomic_DNA"/>
</dbReference>
<sequence length="38" mass="4461">LVTDDRHKQISILENKIARLEKEIKRLRQEMPKGDSDG</sequence>
<keyword evidence="1" id="KW-0175">Coiled coil</keyword>
<comment type="caution">
    <text evidence="2">The sequence shown here is derived from an EMBL/GenBank/DDBJ whole genome shotgun (WGS) entry which is preliminary data.</text>
</comment>
<organism evidence="2">
    <name type="scientific">marine sediment metagenome</name>
    <dbReference type="NCBI Taxonomy" id="412755"/>
    <lineage>
        <taxon>unclassified sequences</taxon>
        <taxon>metagenomes</taxon>
        <taxon>ecological metagenomes</taxon>
    </lineage>
</organism>